<protein>
    <submittedName>
        <fullName evidence="3">Invasion associated locus B family protein</fullName>
    </submittedName>
</protein>
<keyword evidence="4" id="KW-1185">Reference proteome</keyword>
<reference evidence="3" key="1">
    <citation type="submission" date="2021-02" db="EMBL/GenBank/DDBJ databases">
        <title>Rhodobacter shimadae sp. nov., an aerobic anoxygenic phototrophic bacterium isolated from a hot spring.</title>
        <authorList>
            <person name="Muramatsu S."/>
            <person name="Haruta S."/>
            <person name="Hirose S."/>
            <person name="Hanada S."/>
        </authorList>
    </citation>
    <scope>NUCLEOTIDE SEQUENCE</scope>
    <source>
        <strain evidence="3">N10</strain>
    </source>
</reference>
<evidence type="ECO:0000256" key="2">
    <source>
        <dbReference type="SAM" id="SignalP"/>
    </source>
</evidence>
<dbReference type="Proteomes" id="UP000826300">
    <property type="component" value="Chromosome"/>
</dbReference>
<organism evidence="3 4">
    <name type="scientific">Neotabrizicola shimadae</name>
    <dbReference type="NCBI Taxonomy" id="2807096"/>
    <lineage>
        <taxon>Bacteria</taxon>
        <taxon>Pseudomonadati</taxon>
        <taxon>Pseudomonadota</taxon>
        <taxon>Alphaproteobacteria</taxon>
        <taxon>Rhodobacterales</taxon>
        <taxon>Paracoccaceae</taxon>
        <taxon>Neotabrizicola</taxon>
    </lineage>
</organism>
<accession>A0A8G0ZXH0</accession>
<dbReference type="AlphaFoldDB" id="A0A8G0ZXH0"/>
<feature type="chain" id="PRO_5034198745" evidence="2">
    <location>
        <begin position="25"/>
        <end position="236"/>
    </location>
</feature>
<keyword evidence="2" id="KW-0732">Signal</keyword>
<proteinExistence type="predicted"/>
<feature type="compositionally biased region" description="Low complexity" evidence="1">
    <location>
        <begin position="214"/>
        <end position="230"/>
    </location>
</feature>
<gene>
    <name evidence="3" type="ORF">JO391_06970</name>
</gene>
<dbReference type="RefSeq" id="WP_220663663.1">
    <property type="nucleotide sequence ID" value="NZ_CP069370.1"/>
</dbReference>
<evidence type="ECO:0000313" key="3">
    <source>
        <dbReference type="EMBL" id="QYZ71240.1"/>
    </source>
</evidence>
<dbReference type="KEGG" id="nsm:JO391_06970"/>
<feature type="signal peptide" evidence="2">
    <location>
        <begin position="1"/>
        <end position="24"/>
    </location>
</feature>
<dbReference type="InterPro" id="IPR038696">
    <property type="entry name" value="IalB_sf"/>
</dbReference>
<feature type="region of interest" description="Disordered" evidence="1">
    <location>
        <begin position="30"/>
        <end position="57"/>
    </location>
</feature>
<evidence type="ECO:0000256" key="1">
    <source>
        <dbReference type="SAM" id="MobiDB-lite"/>
    </source>
</evidence>
<dbReference type="Gene3D" id="2.60.40.1880">
    <property type="entry name" value="Invasion associated locus B (IalB) protein"/>
    <property type="match status" value="1"/>
</dbReference>
<dbReference type="Pfam" id="PF06776">
    <property type="entry name" value="IalB"/>
    <property type="match status" value="1"/>
</dbReference>
<evidence type="ECO:0000313" key="4">
    <source>
        <dbReference type="Proteomes" id="UP000826300"/>
    </source>
</evidence>
<sequence>MKLTRTVFALVAAAGLAAFGPALAQETAPAEQSGAVQGDAPTTNGLSLGAPVDGGEPKVGDTYTAARFDLWEQRCVKTPNNADPCQLYQLLKDASGNAVAEASLFPLPAGGEAAAGATFVTPLETLLTAQLGLTIDAAQPKRYPFSFCSQIGCVSRVGFTAAEVEAMKKGNQAVVTIVPVVAPDQTVSIEVSLKGFTDGFAAVVKANEAAQASAQAQQAPASEAQPAAPSFGGSGN</sequence>
<name>A0A8G0ZXH0_9RHOB</name>
<dbReference type="InterPro" id="IPR010642">
    <property type="entry name" value="Invasion_prot_B"/>
</dbReference>
<feature type="region of interest" description="Disordered" evidence="1">
    <location>
        <begin position="214"/>
        <end position="236"/>
    </location>
</feature>
<dbReference type="EMBL" id="CP069370">
    <property type="protein sequence ID" value="QYZ71240.1"/>
    <property type="molecule type" value="Genomic_DNA"/>
</dbReference>